<dbReference type="InterPro" id="IPR037401">
    <property type="entry name" value="SnoaL-like"/>
</dbReference>
<dbReference type="InterPro" id="IPR011944">
    <property type="entry name" value="Steroid_delta5-4_isomerase"/>
</dbReference>
<dbReference type="CDD" id="cd00531">
    <property type="entry name" value="NTF2_like"/>
    <property type="match status" value="1"/>
</dbReference>
<dbReference type="InterPro" id="IPR032710">
    <property type="entry name" value="NTF2-like_dom_sf"/>
</dbReference>
<dbReference type="RefSeq" id="WP_152727370.1">
    <property type="nucleotide sequence ID" value="NZ_JAABOZ010000001.1"/>
</dbReference>
<protein>
    <submittedName>
        <fullName evidence="2">Nuclear transport factor 2 family protein</fullName>
    </submittedName>
</protein>
<gene>
    <name evidence="2" type="ORF">G1H19_15725</name>
</gene>
<proteinExistence type="predicted"/>
<feature type="domain" description="SnoaL-like" evidence="1">
    <location>
        <begin position="6"/>
        <end position="126"/>
    </location>
</feature>
<dbReference type="NCBIfam" id="TIGR02246">
    <property type="entry name" value="SgcJ/EcaC family oxidoreductase"/>
    <property type="match status" value="1"/>
</dbReference>
<organism evidence="2 3">
    <name type="scientific">Goekera deserti</name>
    <dbReference type="NCBI Taxonomy" id="2497753"/>
    <lineage>
        <taxon>Bacteria</taxon>
        <taxon>Bacillati</taxon>
        <taxon>Actinomycetota</taxon>
        <taxon>Actinomycetes</taxon>
        <taxon>Geodermatophilales</taxon>
        <taxon>Geodermatophilaceae</taxon>
        <taxon>Goekera</taxon>
    </lineage>
</organism>
<evidence type="ECO:0000313" key="3">
    <source>
        <dbReference type="Proteomes" id="UP000470470"/>
    </source>
</evidence>
<dbReference type="Proteomes" id="UP000470470">
    <property type="component" value="Unassembled WGS sequence"/>
</dbReference>
<reference evidence="2 3" key="1">
    <citation type="submission" date="2020-02" db="EMBL/GenBank/DDBJ databases">
        <title>The whole genome sequence of CPCC 205119.</title>
        <authorList>
            <person name="Jiang Z."/>
        </authorList>
    </citation>
    <scope>NUCLEOTIDE SEQUENCE [LARGE SCALE GENOMIC DNA]</scope>
    <source>
        <strain evidence="2 3">CPCC 205119</strain>
    </source>
</reference>
<name>A0A7K3WG22_9ACTN</name>
<comment type="caution">
    <text evidence="2">The sequence shown here is derived from an EMBL/GenBank/DDBJ whole genome shotgun (WGS) entry which is preliminary data.</text>
</comment>
<dbReference type="SUPFAM" id="SSF54427">
    <property type="entry name" value="NTF2-like"/>
    <property type="match status" value="1"/>
</dbReference>
<accession>A0A7K3WG22</accession>
<dbReference type="Pfam" id="PF13577">
    <property type="entry name" value="SnoaL_4"/>
    <property type="match status" value="1"/>
</dbReference>
<sequence>MSGCGAEDELAVRDLVARYCDAVSRRDPVAWAGTWTDDAVWDLGGGRVVHGRAAVVELWTSALERYPWVAQLAPTGTVQLDGGTATGSWWVLELNHRADGTGALHLGHYDDVYRRTDAGWRFAARRHSMVYRGPLDPGTVVPLPPR</sequence>
<dbReference type="Gene3D" id="3.10.450.50">
    <property type="match status" value="1"/>
</dbReference>
<keyword evidence="3" id="KW-1185">Reference proteome</keyword>
<evidence type="ECO:0000313" key="2">
    <source>
        <dbReference type="EMBL" id="NEL55438.1"/>
    </source>
</evidence>
<dbReference type="AlphaFoldDB" id="A0A7K3WG22"/>
<dbReference type="EMBL" id="JAAGWK010000022">
    <property type="protein sequence ID" value="NEL55438.1"/>
    <property type="molecule type" value="Genomic_DNA"/>
</dbReference>
<evidence type="ECO:0000259" key="1">
    <source>
        <dbReference type="Pfam" id="PF13577"/>
    </source>
</evidence>